<dbReference type="Pfam" id="PF00089">
    <property type="entry name" value="Trypsin"/>
    <property type="match status" value="1"/>
</dbReference>
<dbReference type="PANTHER" id="PTHR24260">
    <property type="match status" value="1"/>
</dbReference>
<dbReference type="InterPro" id="IPR018114">
    <property type="entry name" value="TRYPSIN_HIS"/>
</dbReference>
<keyword evidence="2" id="KW-0720">Serine protease</keyword>
<dbReference type="GO" id="GO:0006508">
    <property type="term" value="P:proteolysis"/>
    <property type="evidence" value="ECO:0007669"/>
    <property type="project" value="UniProtKB-KW"/>
</dbReference>
<evidence type="ECO:0000259" key="4">
    <source>
        <dbReference type="PROSITE" id="PS50240"/>
    </source>
</evidence>
<dbReference type="PROSITE" id="PS00135">
    <property type="entry name" value="TRYPSIN_SER"/>
    <property type="match status" value="1"/>
</dbReference>
<dbReference type="PROSITE" id="PS00134">
    <property type="entry name" value="TRYPSIN_HIS"/>
    <property type="match status" value="1"/>
</dbReference>
<gene>
    <name evidence="5" type="ORF">AVDCRST_MAG26-3485</name>
</gene>
<dbReference type="InterPro" id="IPR001314">
    <property type="entry name" value="Peptidase_S1A"/>
</dbReference>
<keyword evidence="3" id="KW-0732">Signal</keyword>
<dbReference type="EMBL" id="CADCTK010000813">
    <property type="protein sequence ID" value="CAA9282550.1"/>
    <property type="molecule type" value="Genomic_DNA"/>
</dbReference>
<evidence type="ECO:0000313" key="5">
    <source>
        <dbReference type="EMBL" id="CAA9282550.1"/>
    </source>
</evidence>
<evidence type="ECO:0000256" key="2">
    <source>
        <dbReference type="RuleBase" id="RU363034"/>
    </source>
</evidence>
<dbReference type="SUPFAM" id="SSF50494">
    <property type="entry name" value="Trypsin-like serine proteases"/>
    <property type="match status" value="1"/>
</dbReference>
<dbReference type="PANTHER" id="PTHR24260:SF136">
    <property type="entry name" value="GH08193P-RELATED"/>
    <property type="match status" value="1"/>
</dbReference>
<name>A0A6J4JMQ0_9CHLR</name>
<feature type="domain" description="Peptidase S1" evidence="4">
    <location>
        <begin position="21"/>
        <end position="266"/>
    </location>
</feature>
<evidence type="ECO:0000256" key="1">
    <source>
        <dbReference type="ARBA" id="ARBA00023157"/>
    </source>
</evidence>
<sequence>MTMSRRIMIAMVLAVIFSLSAVGSASAITRGELDGEGHPYVGLMVAQDEDGNPLWRCSGTLIAPELFLTAGHCTDAPAAHVEIWFDADLESGIPENGYPYTGDVGGTPYTHPDYDPNAFFLHDLGVVVLDEPVYMDEYGVLPEENQLDGLATRRGLQNVTFTAVGYGLQNANKNHTQAERVRMVAYPRLIQINTPGFTSDFAILLTNNSKTGGTCFGDSGGPIFIGDTNVLAGVTSFGLNSNCAGTGGVYRLDQADDLNWLSTEFGNYLN</sequence>
<dbReference type="PROSITE" id="PS50240">
    <property type="entry name" value="TRYPSIN_DOM"/>
    <property type="match status" value="1"/>
</dbReference>
<proteinExistence type="predicted"/>
<dbReference type="InterPro" id="IPR009003">
    <property type="entry name" value="Peptidase_S1_PA"/>
</dbReference>
<dbReference type="Gene3D" id="2.40.10.10">
    <property type="entry name" value="Trypsin-like serine proteases"/>
    <property type="match status" value="2"/>
</dbReference>
<keyword evidence="2" id="KW-0378">Hydrolase</keyword>
<dbReference type="GO" id="GO:0004252">
    <property type="term" value="F:serine-type endopeptidase activity"/>
    <property type="evidence" value="ECO:0007669"/>
    <property type="project" value="InterPro"/>
</dbReference>
<dbReference type="InterPro" id="IPR001254">
    <property type="entry name" value="Trypsin_dom"/>
</dbReference>
<evidence type="ECO:0000256" key="3">
    <source>
        <dbReference type="SAM" id="SignalP"/>
    </source>
</evidence>
<reference evidence="5" key="1">
    <citation type="submission" date="2020-02" db="EMBL/GenBank/DDBJ databases">
        <authorList>
            <person name="Meier V. D."/>
        </authorList>
    </citation>
    <scope>NUCLEOTIDE SEQUENCE</scope>
    <source>
        <strain evidence="5">AVDCRST_MAG26</strain>
    </source>
</reference>
<feature type="chain" id="PRO_5026736011" evidence="3">
    <location>
        <begin position="28"/>
        <end position="270"/>
    </location>
</feature>
<dbReference type="SMART" id="SM00020">
    <property type="entry name" value="Tryp_SPc"/>
    <property type="match status" value="1"/>
</dbReference>
<dbReference type="InterPro" id="IPR033116">
    <property type="entry name" value="TRYPSIN_SER"/>
</dbReference>
<accession>A0A6J4JMQ0</accession>
<protein>
    <submittedName>
        <fullName evidence="5">Serine protease</fullName>
    </submittedName>
</protein>
<organism evidence="5">
    <name type="scientific">uncultured Chloroflexia bacterium</name>
    <dbReference type="NCBI Taxonomy" id="1672391"/>
    <lineage>
        <taxon>Bacteria</taxon>
        <taxon>Bacillati</taxon>
        <taxon>Chloroflexota</taxon>
        <taxon>Chloroflexia</taxon>
        <taxon>environmental samples</taxon>
    </lineage>
</organism>
<dbReference type="InterPro" id="IPR043504">
    <property type="entry name" value="Peptidase_S1_PA_chymotrypsin"/>
</dbReference>
<feature type="signal peptide" evidence="3">
    <location>
        <begin position="1"/>
        <end position="27"/>
    </location>
</feature>
<dbReference type="AlphaFoldDB" id="A0A6J4JMQ0"/>
<keyword evidence="2 5" id="KW-0645">Protease</keyword>
<dbReference type="InterPro" id="IPR051333">
    <property type="entry name" value="CLIP_Serine_Protease"/>
</dbReference>
<dbReference type="PRINTS" id="PR00722">
    <property type="entry name" value="CHYMOTRYPSIN"/>
</dbReference>
<keyword evidence="1" id="KW-1015">Disulfide bond</keyword>